<protein>
    <submittedName>
        <fullName evidence="1">Uncharacterized protein</fullName>
    </submittedName>
</protein>
<reference evidence="1" key="1">
    <citation type="submission" date="2013-07" db="EMBL/GenBank/DDBJ databases">
        <title>The genome of an arbuscular mycorrhizal fungus provides insights into the evolution of the oldest plant symbiosis.</title>
        <authorList>
            <consortium name="DOE Joint Genome Institute"/>
            <person name="Tisserant E."/>
            <person name="Malbreil M."/>
            <person name="Kuo A."/>
            <person name="Kohler A."/>
            <person name="Symeonidi A."/>
            <person name="Balestrini R."/>
            <person name="Charron P."/>
            <person name="Duensing N."/>
            <person name="Frei-dit-Frey N."/>
            <person name="Gianinazzi-Pearson V."/>
            <person name="Gilbert B."/>
            <person name="Handa Y."/>
            <person name="Hijri M."/>
            <person name="Kaul R."/>
            <person name="Kawaguchi M."/>
            <person name="Krajinski F."/>
            <person name="Lammers P."/>
            <person name="Lapierre D."/>
            <person name="Masclaux F.G."/>
            <person name="Murat C."/>
            <person name="Morin E."/>
            <person name="Ndikumana S."/>
            <person name="Pagni M."/>
            <person name="Petitpierre D."/>
            <person name="Requena N."/>
            <person name="Rosikiewicz P."/>
            <person name="Riley R."/>
            <person name="Saito K."/>
            <person name="San Clemente H."/>
            <person name="Shapiro H."/>
            <person name="van Tuinen D."/>
            <person name="Becard G."/>
            <person name="Bonfante P."/>
            <person name="Paszkowski U."/>
            <person name="Shachar-Hill Y."/>
            <person name="Young J.P."/>
            <person name="Sanders I.R."/>
            <person name="Henrissat B."/>
            <person name="Rensing S.A."/>
            <person name="Grigoriev I.V."/>
            <person name="Corradi N."/>
            <person name="Roux C."/>
            <person name="Martin F."/>
        </authorList>
    </citation>
    <scope>NUCLEOTIDE SEQUENCE</scope>
    <source>
        <strain evidence="1">DAOM 197198</strain>
    </source>
</reference>
<dbReference type="EMBL" id="KI291975">
    <property type="protein sequence ID" value="ESA06169.1"/>
    <property type="molecule type" value="Genomic_DNA"/>
</dbReference>
<sequence length="122" mass="13931">SSSQNLSSTIQKFSTSLKRRRIDVDVEAHDNYVHIVAKLQEPNGITEYISLSVIAKCAKYLMFFLDQLQQILHVAFYLSYLPSTTVAQCCIRIFPSNQIRITLTSFVYGIMTTETDQRTNVC</sequence>
<feature type="non-terminal residue" evidence="1">
    <location>
        <position position="1"/>
    </location>
</feature>
<gene>
    <name evidence="1" type="ORF">GLOINDRAFT_99395</name>
</gene>
<name>U9TDD8_RHIID</name>
<dbReference type="HOGENOM" id="CLU_2032216_0_0_1"/>
<dbReference type="AlphaFoldDB" id="U9TDD8"/>
<proteinExistence type="predicted"/>
<organism evidence="1">
    <name type="scientific">Rhizophagus irregularis (strain DAOM 181602 / DAOM 197198 / MUCL 43194)</name>
    <name type="common">Arbuscular mycorrhizal fungus</name>
    <name type="synonym">Glomus intraradices</name>
    <dbReference type="NCBI Taxonomy" id="747089"/>
    <lineage>
        <taxon>Eukaryota</taxon>
        <taxon>Fungi</taxon>
        <taxon>Fungi incertae sedis</taxon>
        <taxon>Mucoromycota</taxon>
        <taxon>Glomeromycotina</taxon>
        <taxon>Glomeromycetes</taxon>
        <taxon>Glomerales</taxon>
        <taxon>Glomeraceae</taxon>
        <taxon>Rhizophagus</taxon>
    </lineage>
</organism>
<accession>U9TDD8</accession>
<evidence type="ECO:0000313" key="1">
    <source>
        <dbReference type="EMBL" id="ESA06169.1"/>
    </source>
</evidence>